<proteinExistence type="predicted"/>
<evidence type="ECO:0000313" key="2">
    <source>
        <dbReference type="Proteomes" id="UP000247811"/>
    </source>
</evidence>
<comment type="caution">
    <text evidence="1">The sequence shown here is derived from an EMBL/GenBank/DDBJ whole genome shotgun (WGS) entry which is preliminary data.</text>
</comment>
<gene>
    <name evidence="1" type="ORF">C7444_11738</name>
</gene>
<evidence type="ECO:0000313" key="1">
    <source>
        <dbReference type="EMBL" id="PXW93832.1"/>
    </source>
</evidence>
<dbReference type="EMBL" id="QJJS01000017">
    <property type="protein sequence ID" value="PXW93832.1"/>
    <property type="molecule type" value="Genomic_DNA"/>
</dbReference>
<name>A0A318GYM3_9BURK</name>
<accession>A0A318GYM3</accession>
<protein>
    <submittedName>
        <fullName evidence="1">Uncharacterized protein</fullName>
    </submittedName>
</protein>
<organism evidence="1 2">
    <name type="scientific">Sphaerotilus hippei</name>
    <dbReference type="NCBI Taxonomy" id="744406"/>
    <lineage>
        <taxon>Bacteria</taxon>
        <taxon>Pseudomonadati</taxon>
        <taxon>Pseudomonadota</taxon>
        <taxon>Betaproteobacteria</taxon>
        <taxon>Burkholderiales</taxon>
        <taxon>Sphaerotilaceae</taxon>
        <taxon>Sphaerotilus</taxon>
    </lineage>
</organism>
<keyword evidence="2" id="KW-1185">Reference proteome</keyword>
<dbReference type="AlphaFoldDB" id="A0A318GYM3"/>
<reference evidence="1 2" key="1">
    <citation type="submission" date="2018-05" db="EMBL/GenBank/DDBJ databases">
        <title>Genomic Encyclopedia of Type Strains, Phase IV (KMG-IV): sequencing the most valuable type-strain genomes for metagenomic binning, comparative biology and taxonomic classification.</title>
        <authorList>
            <person name="Goeker M."/>
        </authorList>
    </citation>
    <scope>NUCLEOTIDE SEQUENCE [LARGE SCALE GENOMIC DNA]</scope>
    <source>
        <strain evidence="1 2">DSM 566</strain>
    </source>
</reference>
<sequence length="67" mass="7711">MMSQTFPMGHRALHAPVWIGRVFGAVNRYLTEVGEHRARRELEFAARRCEHTNPGLAEDLRAALRRP</sequence>
<dbReference type="Proteomes" id="UP000247811">
    <property type="component" value="Unassembled WGS sequence"/>
</dbReference>